<dbReference type="Proteomes" id="UP001633002">
    <property type="component" value="Unassembled WGS sequence"/>
</dbReference>
<organism evidence="17 18">
    <name type="scientific">Riccia sorocarpa</name>
    <dbReference type="NCBI Taxonomy" id="122646"/>
    <lineage>
        <taxon>Eukaryota</taxon>
        <taxon>Viridiplantae</taxon>
        <taxon>Streptophyta</taxon>
        <taxon>Embryophyta</taxon>
        <taxon>Marchantiophyta</taxon>
        <taxon>Marchantiopsida</taxon>
        <taxon>Marchantiidae</taxon>
        <taxon>Marchantiales</taxon>
        <taxon>Ricciaceae</taxon>
        <taxon>Riccia</taxon>
    </lineage>
</organism>
<keyword evidence="7" id="KW-0479">Metal-binding</keyword>
<keyword evidence="12 15" id="KW-0472">Membrane</keyword>
<evidence type="ECO:0000256" key="13">
    <source>
        <dbReference type="PROSITE-ProRule" id="PRU00175"/>
    </source>
</evidence>
<evidence type="ECO:0000256" key="11">
    <source>
        <dbReference type="ARBA" id="ARBA00022989"/>
    </source>
</evidence>
<dbReference type="PANTHER" id="PTHR46913:SF1">
    <property type="entry name" value="RING-H2 FINGER PROTEIN ATL16"/>
    <property type="match status" value="1"/>
</dbReference>
<evidence type="ECO:0000256" key="6">
    <source>
        <dbReference type="ARBA" id="ARBA00022692"/>
    </source>
</evidence>
<comment type="caution">
    <text evidence="17">The sequence shown here is derived from an EMBL/GenBank/DDBJ whole genome shotgun (WGS) entry which is preliminary data.</text>
</comment>
<evidence type="ECO:0000256" key="8">
    <source>
        <dbReference type="ARBA" id="ARBA00022771"/>
    </source>
</evidence>
<evidence type="ECO:0000256" key="5">
    <source>
        <dbReference type="ARBA" id="ARBA00022679"/>
    </source>
</evidence>
<name>A0ABD3GF28_9MARC</name>
<keyword evidence="18" id="KW-1185">Reference proteome</keyword>
<dbReference type="GO" id="GO:0016020">
    <property type="term" value="C:membrane"/>
    <property type="evidence" value="ECO:0007669"/>
    <property type="project" value="UniProtKB-SubCell"/>
</dbReference>
<proteinExistence type="predicted"/>
<evidence type="ECO:0000256" key="10">
    <source>
        <dbReference type="ARBA" id="ARBA00022833"/>
    </source>
</evidence>
<keyword evidence="6 15" id="KW-0812">Transmembrane</keyword>
<dbReference type="Pfam" id="PF13639">
    <property type="entry name" value="zf-RING_2"/>
    <property type="match status" value="1"/>
</dbReference>
<dbReference type="GO" id="GO:0061630">
    <property type="term" value="F:ubiquitin protein ligase activity"/>
    <property type="evidence" value="ECO:0007669"/>
    <property type="project" value="UniProtKB-EC"/>
</dbReference>
<dbReference type="FunFam" id="3.30.40.10:FF:000187">
    <property type="entry name" value="E3 ubiquitin-protein ligase ATL6"/>
    <property type="match status" value="1"/>
</dbReference>
<accession>A0ABD3GF28</accession>
<dbReference type="PROSITE" id="PS50089">
    <property type="entry name" value="ZF_RING_2"/>
    <property type="match status" value="1"/>
</dbReference>
<feature type="compositionally biased region" description="Polar residues" evidence="14">
    <location>
        <begin position="273"/>
        <end position="302"/>
    </location>
</feature>
<evidence type="ECO:0000259" key="16">
    <source>
        <dbReference type="PROSITE" id="PS50089"/>
    </source>
</evidence>
<keyword evidence="9" id="KW-0833">Ubl conjugation pathway</keyword>
<feature type="region of interest" description="Disordered" evidence="14">
    <location>
        <begin position="1"/>
        <end position="21"/>
    </location>
</feature>
<dbReference type="GO" id="GO:0008270">
    <property type="term" value="F:zinc ion binding"/>
    <property type="evidence" value="ECO:0007669"/>
    <property type="project" value="UniProtKB-KW"/>
</dbReference>
<dbReference type="InterPro" id="IPR001841">
    <property type="entry name" value="Znf_RING"/>
</dbReference>
<dbReference type="EMBL" id="JBJQOH010000007">
    <property type="protein sequence ID" value="KAL3677778.1"/>
    <property type="molecule type" value="Genomic_DNA"/>
</dbReference>
<protein>
    <recommendedName>
        <fullName evidence="4">RING-type E3 ubiquitin transferase</fullName>
        <ecNumber evidence="4">2.3.2.27</ecNumber>
    </recommendedName>
</protein>
<sequence length="482" mass="52739">MIGRGTRGGPSWTQPIPSSHHGKSAFSPAVVSVIAVLGSAFLVVSYYRIFAKFCTRWQYNRELIDLEAQTPGMDNQPGISPLLNHGLQPSLLKMVPVFGYKTGETFTVETECPVCLGEFLDHQELRLLPKCAHAFHVPCIDTWLSTHSTCPVCRAPIFPENVIRQAVIQAHQRATSDGFRFGPLPPEGMVNSPHTLRGLLNFEDAHSIWYPTLYPTGSPSPDGMLVVDPGEESRRLSDMRQNDRAYLAWAGNSSGQNHGSGLDSGLQRDESSRGSADSRSGTYFSTPTGPESQTSLTRTASCKESSSSKERSRWQIPSRRLSSFRKNPFSIVVRSYSMGTSRRYAHGMEFLDLDELRAAAGLGRSGTNPEFSATLSTAHVPGTPKGECSKSSDGAGPSNRSIATKDSVVNWSRCLSTRNYNNPETEKGEASLKSSSARGRSKSFRSPFGLKRSLSGGRTVFSFRMDHSSRGRIFSMDSPPIS</sequence>
<evidence type="ECO:0000256" key="1">
    <source>
        <dbReference type="ARBA" id="ARBA00000900"/>
    </source>
</evidence>
<evidence type="ECO:0000256" key="2">
    <source>
        <dbReference type="ARBA" id="ARBA00004167"/>
    </source>
</evidence>
<feature type="region of interest" description="Disordered" evidence="14">
    <location>
        <begin position="418"/>
        <end position="449"/>
    </location>
</feature>
<evidence type="ECO:0000256" key="3">
    <source>
        <dbReference type="ARBA" id="ARBA00004906"/>
    </source>
</evidence>
<gene>
    <name evidence="17" type="ORF">R1sor_020734</name>
</gene>
<reference evidence="17 18" key="1">
    <citation type="submission" date="2024-09" db="EMBL/GenBank/DDBJ databases">
        <title>Chromosome-scale assembly of Riccia sorocarpa.</title>
        <authorList>
            <person name="Paukszto L."/>
        </authorList>
    </citation>
    <scope>NUCLEOTIDE SEQUENCE [LARGE SCALE GENOMIC DNA]</scope>
    <source>
        <strain evidence="17">LP-2024</strain>
        <tissue evidence="17">Aerial parts of the thallus</tissue>
    </source>
</reference>
<comment type="subcellular location">
    <subcellularLocation>
        <location evidence="2">Membrane</location>
        <topology evidence="2">Single-pass membrane protein</topology>
    </subcellularLocation>
</comment>
<dbReference type="PANTHER" id="PTHR46913">
    <property type="entry name" value="RING-H2 FINGER PROTEIN ATL16"/>
    <property type="match status" value="1"/>
</dbReference>
<dbReference type="SMART" id="SM01197">
    <property type="entry name" value="FANCL_C"/>
    <property type="match status" value="1"/>
</dbReference>
<keyword evidence="11 15" id="KW-1133">Transmembrane helix</keyword>
<evidence type="ECO:0000256" key="14">
    <source>
        <dbReference type="SAM" id="MobiDB-lite"/>
    </source>
</evidence>
<dbReference type="InterPro" id="IPR013083">
    <property type="entry name" value="Znf_RING/FYVE/PHD"/>
</dbReference>
<dbReference type="AlphaFoldDB" id="A0ABD3GF28"/>
<feature type="domain" description="RING-type" evidence="16">
    <location>
        <begin position="112"/>
        <end position="154"/>
    </location>
</feature>
<evidence type="ECO:0000256" key="4">
    <source>
        <dbReference type="ARBA" id="ARBA00012483"/>
    </source>
</evidence>
<feature type="transmembrane region" description="Helical" evidence="15">
    <location>
        <begin position="25"/>
        <end position="47"/>
    </location>
</feature>
<dbReference type="CDD" id="cd16461">
    <property type="entry name" value="RING-H2_EL5-like"/>
    <property type="match status" value="1"/>
</dbReference>
<evidence type="ECO:0000256" key="15">
    <source>
        <dbReference type="SAM" id="Phobius"/>
    </source>
</evidence>
<feature type="region of interest" description="Disordered" evidence="14">
    <location>
        <begin position="249"/>
        <end position="316"/>
    </location>
</feature>
<dbReference type="Gene3D" id="3.30.40.10">
    <property type="entry name" value="Zinc/RING finger domain, C3HC4 (zinc finger)"/>
    <property type="match status" value="1"/>
</dbReference>
<comment type="pathway">
    <text evidence="3">Protein modification; protein ubiquitination.</text>
</comment>
<evidence type="ECO:0000313" key="17">
    <source>
        <dbReference type="EMBL" id="KAL3677778.1"/>
    </source>
</evidence>
<keyword evidence="8 13" id="KW-0863">Zinc-finger</keyword>
<evidence type="ECO:0000313" key="18">
    <source>
        <dbReference type="Proteomes" id="UP001633002"/>
    </source>
</evidence>
<keyword evidence="10" id="KW-0862">Zinc</keyword>
<keyword evidence="5" id="KW-0808">Transferase</keyword>
<evidence type="ECO:0000256" key="7">
    <source>
        <dbReference type="ARBA" id="ARBA00022723"/>
    </source>
</evidence>
<dbReference type="InterPro" id="IPR044600">
    <property type="entry name" value="ATL1/ATL16-like"/>
</dbReference>
<evidence type="ECO:0000256" key="9">
    <source>
        <dbReference type="ARBA" id="ARBA00022786"/>
    </source>
</evidence>
<comment type="catalytic activity">
    <reaction evidence="1">
        <text>S-ubiquitinyl-[E2 ubiquitin-conjugating enzyme]-L-cysteine + [acceptor protein]-L-lysine = [E2 ubiquitin-conjugating enzyme]-L-cysteine + N(6)-ubiquitinyl-[acceptor protein]-L-lysine.</text>
        <dbReference type="EC" id="2.3.2.27"/>
    </reaction>
</comment>
<dbReference type="SMART" id="SM00184">
    <property type="entry name" value="RING"/>
    <property type="match status" value="1"/>
</dbReference>
<evidence type="ECO:0000256" key="12">
    <source>
        <dbReference type="ARBA" id="ARBA00023136"/>
    </source>
</evidence>
<dbReference type="SUPFAM" id="SSF57850">
    <property type="entry name" value="RING/U-box"/>
    <property type="match status" value="1"/>
</dbReference>
<dbReference type="EC" id="2.3.2.27" evidence="4"/>
<feature type="region of interest" description="Disordered" evidence="14">
    <location>
        <begin position="369"/>
        <end position="402"/>
    </location>
</feature>